<dbReference type="Proteomes" id="UP000321199">
    <property type="component" value="Chromosome"/>
</dbReference>
<dbReference type="GO" id="GO:0044781">
    <property type="term" value="P:bacterial-type flagellum organization"/>
    <property type="evidence" value="ECO:0007669"/>
    <property type="project" value="InterPro"/>
</dbReference>
<dbReference type="GO" id="GO:0016020">
    <property type="term" value="C:membrane"/>
    <property type="evidence" value="ECO:0007669"/>
    <property type="project" value="InterPro"/>
</dbReference>
<keyword evidence="7" id="KW-0966">Cell projection</keyword>
<keyword evidence="7" id="KW-0969">Cilium</keyword>
<dbReference type="OrthoDB" id="8905632at2"/>
<feature type="transmembrane region" description="Helical" evidence="6">
    <location>
        <begin position="6"/>
        <end position="27"/>
    </location>
</feature>
<keyword evidence="8" id="KW-1185">Reference proteome</keyword>
<name>A0A5B8RUZ5_9BURK</name>
<reference evidence="7 8" key="1">
    <citation type="submission" date="2019-07" db="EMBL/GenBank/DDBJ databases">
        <title>Complete genome sequence of Comamonas sp. NLF 7-7 isolated from livestock.</title>
        <authorList>
            <person name="Kim D.H."/>
            <person name="Kim J.G."/>
        </authorList>
    </citation>
    <scope>NUCLEOTIDE SEQUENCE [LARGE SCALE GENOMIC DNA]</scope>
    <source>
        <strain evidence="7 8">NLF 7-7</strain>
    </source>
</reference>
<dbReference type="InterPro" id="IPR022781">
    <property type="entry name" value="Flagellar_biosynth_FliO"/>
</dbReference>
<evidence type="ECO:0000256" key="3">
    <source>
        <dbReference type="ARBA" id="ARBA00022692"/>
    </source>
</evidence>
<dbReference type="KEGG" id="cof:FOZ74_05700"/>
<evidence type="ECO:0000256" key="2">
    <source>
        <dbReference type="ARBA" id="ARBA00022475"/>
    </source>
</evidence>
<evidence type="ECO:0000256" key="5">
    <source>
        <dbReference type="ARBA" id="ARBA00023136"/>
    </source>
</evidence>
<evidence type="ECO:0000313" key="8">
    <source>
        <dbReference type="Proteomes" id="UP000321199"/>
    </source>
</evidence>
<keyword evidence="4 6" id="KW-1133">Transmembrane helix</keyword>
<accession>A0A5B8RUZ5</accession>
<dbReference type="RefSeq" id="WP_146912157.1">
    <property type="nucleotide sequence ID" value="NZ_CP042344.1"/>
</dbReference>
<organism evidence="7 8">
    <name type="scientific">Comamonas flocculans</name>
    <dbReference type="NCBI Taxonomy" id="2597701"/>
    <lineage>
        <taxon>Bacteria</taxon>
        <taxon>Pseudomonadati</taxon>
        <taxon>Pseudomonadota</taxon>
        <taxon>Betaproteobacteria</taxon>
        <taxon>Burkholderiales</taxon>
        <taxon>Comamonadaceae</taxon>
        <taxon>Comamonas</taxon>
    </lineage>
</organism>
<dbReference type="EMBL" id="CP042344">
    <property type="protein sequence ID" value="QEA12562.1"/>
    <property type="molecule type" value="Genomic_DNA"/>
</dbReference>
<evidence type="ECO:0000313" key="7">
    <source>
        <dbReference type="EMBL" id="QEA12562.1"/>
    </source>
</evidence>
<proteinExistence type="predicted"/>
<protein>
    <submittedName>
        <fullName evidence="7">Flagellar biosynthetic protein FliO</fullName>
    </submittedName>
</protein>
<comment type="subcellular location">
    <subcellularLocation>
        <location evidence="1">Cell membrane</location>
    </subcellularLocation>
</comment>
<gene>
    <name evidence="7" type="ORF">FOZ74_05700</name>
</gene>
<keyword evidence="5 6" id="KW-0472">Membrane</keyword>
<evidence type="ECO:0000256" key="6">
    <source>
        <dbReference type="SAM" id="Phobius"/>
    </source>
</evidence>
<sequence length="108" mass="11038">MSAGVSSLSLLWVVLFIGAIACLPWLARRWQRGRGAPALSAGGAGARVLSSLTIGPQQRVVTMETGSAEERVVLVLGVTAQAITCLHVLPAASFAGAVAAARTEPSLD</sequence>
<dbReference type="AlphaFoldDB" id="A0A5B8RUZ5"/>
<evidence type="ECO:0000256" key="1">
    <source>
        <dbReference type="ARBA" id="ARBA00004236"/>
    </source>
</evidence>
<dbReference type="Pfam" id="PF04347">
    <property type="entry name" value="FliO"/>
    <property type="match status" value="1"/>
</dbReference>
<keyword evidence="2" id="KW-1003">Cell membrane</keyword>
<evidence type="ECO:0000256" key="4">
    <source>
        <dbReference type="ARBA" id="ARBA00022989"/>
    </source>
</evidence>
<keyword evidence="7" id="KW-0282">Flagellum</keyword>
<keyword evidence="3 6" id="KW-0812">Transmembrane</keyword>